<gene>
    <name evidence="11" type="ORF">FKW44_019736</name>
</gene>
<dbReference type="InterPro" id="IPR052070">
    <property type="entry name" value="ESCRT-I_UEV_domain"/>
</dbReference>
<evidence type="ECO:0000256" key="5">
    <source>
        <dbReference type="ARBA" id="ARBA00022927"/>
    </source>
</evidence>
<dbReference type="InterPro" id="IPR037202">
    <property type="entry name" value="ESCRT_assembly_dom"/>
</dbReference>
<sequence>HKECESLPFNFLLLTMKYKKYDKFLSKALGAYVYSDCVKKDVRYVLNAYPGLSPELDNFVFHDGSEKKLLCLRGTIPVRYKGSSYNIPVAFWLLEDYPLNPPMAFVKPTRDMEIKMSDKVDSEGKISLRLLTTWKDDPEASISALITACITAFSRSPPVFSKPAGRSGSKGHQIRVLVEDRLKAKLGEEFMKTRAEIDSLVENTKDLLDGQETLLNSLKDLEALSLKADGHKDSLKDAEKRLRSKKEDLVSRFEEGIPPDSIIDPEDPLHRQILSAYAEDSAAEDTIFLLGEALRRGRIDLEAYLKKVRNISRKQFMNRVIIERCRKQMGLQDISVDKPIS</sequence>
<evidence type="ECO:0000313" key="11">
    <source>
        <dbReference type="EMBL" id="QQP38994.1"/>
    </source>
</evidence>
<evidence type="ECO:0000256" key="4">
    <source>
        <dbReference type="ARBA" id="ARBA00022753"/>
    </source>
</evidence>
<name>A0A7T8JYC3_CALRO</name>
<dbReference type="AlphaFoldDB" id="A0A7T8JYC3"/>
<evidence type="ECO:0000256" key="6">
    <source>
        <dbReference type="ARBA" id="ARBA00023054"/>
    </source>
</evidence>
<keyword evidence="5 7" id="KW-0653">Protein transport</keyword>
<dbReference type="PROSITE" id="PS51322">
    <property type="entry name" value="UEV"/>
    <property type="match status" value="1"/>
</dbReference>
<dbReference type="Pfam" id="PF05743">
    <property type="entry name" value="UEV"/>
    <property type="match status" value="1"/>
</dbReference>
<dbReference type="Proteomes" id="UP000595437">
    <property type="component" value="Chromosome 14"/>
</dbReference>
<dbReference type="GO" id="GO:0008333">
    <property type="term" value="P:endosome to lysosome transport"/>
    <property type="evidence" value="ECO:0007669"/>
    <property type="project" value="TreeGrafter"/>
</dbReference>
<dbReference type="Gene3D" id="6.10.140.820">
    <property type="match status" value="1"/>
</dbReference>
<dbReference type="SUPFAM" id="SSF54495">
    <property type="entry name" value="UBC-like"/>
    <property type="match status" value="1"/>
</dbReference>
<dbReference type="Gene3D" id="6.10.250.370">
    <property type="match status" value="1"/>
</dbReference>
<proteinExistence type="inferred from homology"/>
<evidence type="ECO:0000256" key="3">
    <source>
        <dbReference type="ARBA" id="ARBA00022448"/>
    </source>
</evidence>
<dbReference type="PROSITE" id="PS51312">
    <property type="entry name" value="SB"/>
    <property type="match status" value="1"/>
</dbReference>
<evidence type="ECO:0000313" key="12">
    <source>
        <dbReference type="Proteomes" id="UP000595437"/>
    </source>
</evidence>
<dbReference type="OrthoDB" id="306304at2759"/>
<evidence type="ECO:0000259" key="10">
    <source>
        <dbReference type="PROSITE" id="PS51322"/>
    </source>
</evidence>
<dbReference type="GO" id="GO:0000813">
    <property type="term" value="C:ESCRT I complex"/>
    <property type="evidence" value="ECO:0007669"/>
    <property type="project" value="TreeGrafter"/>
</dbReference>
<dbReference type="GO" id="GO:0043130">
    <property type="term" value="F:ubiquitin binding"/>
    <property type="evidence" value="ECO:0007669"/>
    <property type="project" value="TreeGrafter"/>
</dbReference>
<keyword evidence="12" id="KW-1185">Reference proteome</keyword>
<feature type="coiled-coil region" evidence="8">
    <location>
        <begin position="221"/>
        <end position="252"/>
    </location>
</feature>
<feature type="domain" description="UEV" evidence="10">
    <location>
        <begin position="19"/>
        <end position="163"/>
    </location>
</feature>
<dbReference type="InterPro" id="IPR016135">
    <property type="entry name" value="UBQ-conjugating_enzyme/RWD"/>
</dbReference>
<keyword evidence="6 8" id="KW-0175">Coiled coil</keyword>
<dbReference type="CDD" id="cd11685">
    <property type="entry name" value="UEV_TSG101-like"/>
    <property type="match status" value="1"/>
</dbReference>
<evidence type="ECO:0000256" key="7">
    <source>
        <dbReference type="PROSITE-ProRule" id="PRU00644"/>
    </source>
</evidence>
<dbReference type="PANTHER" id="PTHR23306">
    <property type="entry name" value="TUMOR SUSCEPTIBILITY GENE 101 PROTEIN-RELATED"/>
    <property type="match status" value="1"/>
</dbReference>
<dbReference type="Pfam" id="PF09454">
    <property type="entry name" value="Vps23_core"/>
    <property type="match status" value="1"/>
</dbReference>
<evidence type="ECO:0000256" key="8">
    <source>
        <dbReference type="SAM" id="Coils"/>
    </source>
</evidence>
<dbReference type="EMBL" id="CP045903">
    <property type="protein sequence ID" value="QQP38994.1"/>
    <property type="molecule type" value="Genomic_DNA"/>
</dbReference>
<evidence type="ECO:0000259" key="9">
    <source>
        <dbReference type="PROSITE" id="PS51312"/>
    </source>
</evidence>
<evidence type="ECO:0000256" key="2">
    <source>
        <dbReference type="ARBA" id="ARBA00009594"/>
    </source>
</evidence>
<dbReference type="Gene3D" id="3.10.110.10">
    <property type="entry name" value="Ubiquitin Conjugating Enzyme"/>
    <property type="match status" value="1"/>
</dbReference>
<organism evidence="11 12">
    <name type="scientific">Caligus rogercresseyi</name>
    <name type="common">Sea louse</name>
    <dbReference type="NCBI Taxonomy" id="217165"/>
    <lineage>
        <taxon>Eukaryota</taxon>
        <taxon>Metazoa</taxon>
        <taxon>Ecdysozoa</taxon>
        <taxon>Arthropoda</taxon>
        <taxon>Crustacea</taxon>
        <taxon>Multicrustacea</taxon>
        <taxon>Hexanauplia</taxon>
        <taxon>Copepoda</taxon>
        <taxon>Siphonostomatoida</taxon>
        <taxon>Caligidae</taxon>
        <taxon>Caligus</taxon>
    </lineage>
</organism>
<accession>A0A7T8JYC3</accession>
<feature type="non-terminal residue" evidence="11">
    <location>
        <position position="1"/>
    </location>
</feature>
<evidence type="ECO:0000256" key="1">
    <source>
        <dbReference type="ARBA" id="ARBA00004177"/>
    </source>
</evidence>
<dbReference type="PANTHER" id="PTHR23306:SF3">
    <property type="entry name" value="TUMOR SUPPRESSOR PROTEIN 101"/>
    <property type="match status" value="1"/>
</dbReference>
<comment type="subcellular location">
    <subcellularLocation>
        <location evidence="1">Endosome</location>
    </subcellularLocation>
</comment>
<keyword evidence="3 7" id="KW-0813">Transport</keyword>
<feature type="domain" description="SB" evidence="9">
    <location>
        <begin position="267"/>
        <end position="335"/>
    </location>
</feature>
<keyword evidence="4" id="KW-0967">Endosome</keyword>
<dbReference type="InterPro" id="IPR017916">
    <property type="entry name" value="SB_dom"/>
</dbReference>
<dbReference type="SUPFAM" id="SSF140111">
    <property type="entry name" value="Endosomal sorting complex assembly domain"/>
    <property type="match status" value="1"/>
</dbReference>
<dbReference type="InterPro" id="IPR008883">
    <property type="entry name" value="UEV_N"/>
</dbReference>
<dbReference type="GO" id="GO:0015031">
    <property type="term" value="P:protein transport"/>
    <property type="evidence" value="ECO:0007669"/>
    <property type="project" value="UniProtKB-UniRule"/>
</dbReference>
<reference evidence="12" key="1">
    <citation type="submission" date="2021-01" db="EMBL/GenBank/DDBJ databases">
        <title>Caligus Genome Assembly.</title>
        <authorList>
            <person name="Gallardo-Escarate C."/>
        </authorList>
    </citation>
    <scope>NUCLEOTIDE SEQUENCE [LARGE SCALE GENOMIC DNA]</scope>
</reference>
<protein>
    <submittedName>
        <fullName evidence="11">Tumor susceptibility gene 101 proteinlike</fullName>
    </submittedName>
</protein>
<comment type="similarity">
    <text evidence="2">Belongs to the ubiquitin-conjugating enzyme family. UEV subfamily.</text>
</comment>